<dbReference type="Pfam" id="PF13673">
    <property type="entry name" value="Acetyltransf_10"/>
    <property type="match status" value="1"/>
</dbReference>
<dbReference type="GO" id="GO:0016746">
    <property type="term" value="F:acyltransferase activity"/>
    <property type="evidence" value="ECO:0007669"/>
    <property type="project" value="UniProtKB-KW"/>
</dbReference>
<evidence type="ECO:0000313" key="3">
    <source>
        <dbReference type="Proteomes" id="UP001164020"/>
    </source>
</evidence>
<dbReference type="RefSeq" id="WP_268880027.1">
    <property type="nucleotide sequence ID" value="NZ_CP114029.1"/>
</dbReference>
<protein>
    <submittedName>
        <fullName evidence="2">GNAT family N-acetyltransferase</fullName>
        <ecNumber evidence="2">2.3.1.-</ecNumber>
    </submittedName>
</protein>
<sequence length="159" mass="17482">MTVTEETGEPEIAFRWNAFEELSAVEVHDLLRLRSLVFVVEQACVFAEIDGCDPQAIHLRQFVGDDLAGCLRIIDGEDAIRIGRIATATAHRGRGHGHAMMVEALRYAAWCFAGRDLVISAQAHLEAFYGRHGFVTTSAPYDEDGIAHIDMRRTGSPGA</sequence>
<dbReference type="InterPro" id="IPR016181">
    <property type="entry name" value="Acyl_CoA_acyltransferase"/>
</dbReference>
<reference evidence="2" key="1">
    <citation type="submission" date="2022-12" db="EMBL/GenBank/DDBJ databases">
        <title>Jiella pelagia sp. nov., isolated from phosphonate enriched culture of Northwest Pacific surface seawater.</title>
        <authorList>
            <person name="Shin D.Y."/>
            <person name="Hwang C.Y."/>
        </authorList>
    </citation>
    <scope>NUCLEOTIDE SEQUENCE</scope>
    <source>
        <strain evidence="2">HL-NP1</strain>
    </source>
</reference>
<dbReference type="EC" id="2.3.1.-" evidence="2"/>
<keyword evidence="3" id="KW-1185">Reference proteome</keyword>
<proteinExistence type="predicted"/>
<keyword evidence="2" id="KW-0808">Transferase</keyword>
<accession>A0ABY7C151</accession>
<gene>
    <name evidence="2" type="ORF">OH818_18960</name>
</gene>
<evidence type="ECO:0000259" key="1">
    <source>
        <dbReference type="PROSITE" id="PS51186"/>
    </source>
</evidence>
<dbReference type="Gene3D" id="3.40.630.30">
    <property type="match status" value="1"/>
</dbReference>
<keyword evidence="2" id="KW-0012">Acyltransferase</keyword>
<organism evidence="2 3">
    <name type="scientific">Jiella pelagia</name>
    <dbReference type="NCBI Taxonomy" id="2986949"/>
    <lineage>
        <taxon>Bacteria</taxon>
        <taxon>Pseudomonadati</taxon>
        <taxon>Pseudomonadota</taxon>
        <taxon>Alphaproteobacteria</taxon>
        <taxon>Hyphomicrobiales</taxon>
        <taxon>Aurantimonadaceae</taxon>
        <taxon>Jiella</taxon>
    </lineage>
</organism>
<dbReference type="InterPro" id="IPR000182">
    <property type="entry name" value="GNAT_dom"/>
</dbReference>
<evidence type="ECO:0000313" key="2">
    <source>
        <dbReference type="EMBL" id="WAP67565.1"/>
    </source>
</evidence>
<dbReference type="EMBL" id="CP114029">
    <property type="protein sequence ID" value="WAP67565.1"/>
    <property type="molecule type" value="Genomic_DNA"/>
</dbReference>
<dbReference type="Proteomes" id="UP001164020">
    <property type="component" value="Chromosome"/>
</dbReference>
<dbReference type="SUPFAM" id="SSF55729">
    <property type="entry name" value="Acyl-CoA N-acyltransferases (Nat)"/>
    <property type="match status" value="1"/>
</dbReference>
<dbReference type="CDD" id="cd04301">
    <property type="entry name" value="NAT_SF"/>
    <property type="match status" value="1"/>
</dbReference>
<dbReference type="PROSITE" id="PS51186">
    <property type="entry name" value="GNAT"/>
    <property type="match status" value="1"/>
</dbReference>
<name>A0ABY7C151_9HYPH</name>
<feature type="domain" description="N-acetyltransferase" evidence="1">
    <location>
        <begin position="17"/>
        <end position="156"/>
    </location>
</feature>